<feature type="binding site" evidence="1">
    <location>
        <position position="285"/>
    </location>
    <ligand>
        <name>Mg(2+)</name>
        <dbReference type="ChEBI" id="CHEBI:18420"/>
        <label>1</label>
    </ligand>
</feature>
<evidence type="ECO:0000256" key="1">
    <source>
        <dbReference type="HAMAP-Rule" id="MF_02218"/>
    </source>
</evidence>
<dbReference type="EMBL" id="JYNL01000030">
    <property type="protein sequence ID" value="KMO75244.1"/>
    <property type="molecule type" value="Genomic_DNA"/>
</dbReference>
<gene>
    <name evidence="2" type="primary">mak</name>
    <name evidence="2" type="ORF">MCHLDSM_03462</name>
</gene>
<sequence>MLTGRRVADPLDWLDLPGGYRLAVVDGGAGLAATPMVHRDGWRRALPGDGAAEALLEMLAAQRGSNIFGRFAVRSWTSRPARTERAIGVDQTNESVIVGDTAVVKWATHLQEGPHPAPRRITVLREAGFTGMPAPWGMVTWQPARGDETVVAYVDEYLPGAVDGWTWAVEAMTAAALHHDPEAIIPTAQALGTLIADLHAALSATASTAAAADADRWHRTALESLDTACATGDSACGAVLRARRAEVASEFGVLRTLAGTTVLDGHGDLHVGQVLRSGDRFSVTDFDGNPVLTAAERVKPIPAVVDVAGMAQSLSHVAIVARRYTDLDPAVLHAVEGKARRTFLDTYATRLRGLGHSALFDPRPLRALRLIQVMREMIYAAEHLPRWMYVPDAALPALLDEEETP</sequence>
<feature type="binding site" evidence="1">
    <location>
        <position position="105"/>
    </location>
    <ligand>
        <name>ATP</name>
        <dbReference type="ChEBI" id="CHEBI:30616"/>
    </ligand>
</feature>
<dbReference type="GO" id="GO:0005975">
    <property type="term" value="P:carbohydrate metabolic process"/>
    <property type="evidence" value="ECO:0007669"/>
    <property type="project" value="UniProtKB-UniRule"/>
</dbReference>
<evidence type="ECO:0000313" key="3">
    <source>
        <dbReference type="Proteomes" id="UP000036513"/>
    </source>
</evidence>
<evidence type="ECO:0000313" key="2">
    <source>
        <dbReference type="EMBL" id="KMO75244.1"/>
    </source>
</evidence>
<keyword evidence="1" id="KW-0119">Carbohydrate metabolism</keyword>
<accession>A0A0J6VYP0</accession>
<dbReference type="PATRIC" id="fig|37916.4.peg.3394"/>
<dbReference type="InterPro" id="IPR053634">
    <property type="entry name" value="Actino_Glucosamine_Kinase"/>
</dbReference>
<reference evidence="2 3" key="1">
    <citation type="journal article" date="2015" name="Genome Biol. Evol.">
        <title>Characterization of Three Mycobacterium spp. with Potential Use in Bioremediation by Genome Sequencing and Comparative Genomics.</title>
        <authorList>
            <person name="Das S."/>
            <person name="Pettersson B.M."/>
            <person name="Behra P.R."/>
            <person name="Ramesh M."/>
            <person name="Dasgupta S."/>
            <person name="Bhattacharya A."/>
            <person name="Kirsebom L.A."/>
        </authorList>
    </citation>
    <scope>NUCLEOTIDE SEQUENCE [LARGE SCALE GENOMIC DNA]</scope>
    <source>
        <strain evidence="2 3">DSM 43826</strain>
    </source>
</reference>
<dbReference type="GO" id="GO:0005524">
    <property type="term" value="F:ATP binding"/>
    <property type="evidence" value="ECO:0007669"/>
    <property type="project" value="UniProtKB-KW"/>
</dbReference>
<feature type="binding site" evidence="1">
    <location>
        <position position="376"/>
    </location>
    <ligand>
        <name>D-glucosamine</name>
        <dbReference type="ChEBI" id="CHEBI:58723"/>
    </ligand>
</feature>
<name>A0A0J6VYP0_9MYCO</name>
<feature type="short sequence motif" description="Substrate specificity determinant motif" evidence="1">
    <location>
        <begin position="372"/>
        <end position="387"/>
    </location>
</feature>
<keyword evidence="1 2" id="KW-0418">Kinase</keyword>
<feature type="binding site" evidence="1">
    <location>
        <position position="163"/>
    </location>
    <ligand>
        <name>ATP</name>
        <dbReference type="ChEBI" id="CHEBI:30616"/>
    </ligand>
</feature>
<keyword evidence="1" id="KW-0547">Nucleotide-binding</keyword>
<feature type="binding site" evidence="1">
    <location>
        <position position="273"/>
    </location>
    <ligand>
        <name>Mg(2+)</name>
        <dbReference type="ChEBI" id="CHEBI:18420"/>
        <label>1</label>
    </ligand>
</feature>
<organism evidence="2 3">
    <name type="scientific">Mycolicibacterium chlorophenolicum</name>
    <dbReference type="NCBI Taxonomy" id="37916"/>
    <lineage>
        <taxon>Bacteria</taxon>
        <taxon>Bacillati</taxon>
        <taxon>Actinomycetota</taxon>
        <taxon>Actinomycetes</taxon>
        <taxon>Mycobacteriales</taxon>
        <taxon>Mycobacteriaceae</taxon>
        <taxon>Mycolicibacterium</taxon>
    </lineage>
</organism>
<feature type="binding site" evidence="1">
    <location>
        <position position="287"/>
    </location>
    <ligand>
        <name>Mg(2+)</name>
        <dbReference type="ChEBI" id="CHEBI:18420"/>
        <label>2</label>
    </ligand>
</feature>
<comment type="function">
    <text evidence="1">Catalyzes the ATP-dependent phosphorylation of D-glucosamine (GlcN) to D-glucosamine 6-phosphate. May be involved in the phosphorylation of acquired extracellular GlcN derived from the hydrolysis of chitosan, i.e., in the incorporation of exogenous GlcN into the bacterial GlcNAc metabolism.</text>
</comment>
<keyword evidence="1" id="KW-0460">Magnesium</keyword>
<feature type="binding site" evidence="1">
    <location>
        <position position="285"/>
    </location>
    <ligand>
        <name>Mg(2+)</name>
        <dbReference type="ChEBI" id="CHEBI:18420"/>
        <label>2</label>
    </ligand>
</feature>
<dbReference type="HAMAP" id="MF_02218">
    <property type="entry name" value="GlcN_kinase"/>
    <property type="match status" value="1"/>
</dbReference>
<dbReference type="GO" id="GO:0000287">
    <property type="term" value="F:magnesium ion binding"/>
    <property type="evidence" value="ECO:0007669"/>
    <property type="project" value="UniProtKB-UniRule"/>
</dbReference>
<comment type="subunit">
    <text evidence="1">Monomer.</text>
</comment>
<dbReference type="EC" id="2.7.1.8" evidence="1"/>
<dbReference type="Gene3D" id="3.90.1200.10">
    <property type="match status" value="1"/>
</dbReference>
<keyword evidence="1" id="KW-0479">Metal-binding</keyword>
<keyword evidence="1" id="KW-0067">ATP-binding</keyword>
<keyword evidence="1 2" id="KW-0808">Transferase</keyword>
<dbReference type="AlphaFoldDB" id="A0A0J6VYP0"/>
<dbReference type="InterPro" id="IPR011009">
    <property type="entry name" value="Kinase-like_dom_sf"/>
</dbReference>
<dbReference type="InterPro" id="IPR043674">
    <property type="entry name" value="GlcN_kinase"/>
</dbReference>
<comment type="cofactor">
    <cofactor evidence="1">
        <name>Mg(2+)</name>
        <dbReference type="ChEBI" id="CHEBI:18420"/>
    </cofactor>
    <text evidence="1">Binds 2 Mg(2+) ions per subunit.</text>
</comment>
<dbReference type="GO" id="GO:0047931">
    <property type="term" value="F:glucosamine kinase activity"/>
    <property type="evidence" value="ECO:0007669"/>
    <property type="project" value="UniProtKB-UniRule"/>
</dbReference>
<feature type="binding site" evidence="1">
    <location>
        <position position="268"/>
    </location>
    <ligand>
        <name>D-glucosamine</name>
        <dbReference type="ChEBI" id="CHEBI:58723"/>
    </ligand>
</feature>
<dbReference type="SUPFAM" id="SSF56112">
    <property type="entry name" value="Protein kinase-like (PK-like)"/>
    <property type="match status" value="1"/>
</dbReference>
<protein>
    <recommendedName>
        <fullName evidence="1">Glucosamine kinase</fullName>
        <shortName evidence="1">GlcN kinase</shortName>
        <shortName evidence="1">GlcNK</shortName>
        <ecNumber evidence="1">2.7.1.8</ecNumber>
    </recommendedName>
</protein>
<comment type="caution">
    <text evidence="2">The sequence shown here is derived from an EMBL/GenBank/DDBJ whole genome shotgun (WGS) entry which is preliminary data.</text>
</comment>
<dbReference type="NCBIfam" id="NF041273">
    <property type="entry name" value="GlcN_kinase"/>
    <property type="match status" value="1"/>
</dbReference>
<comment type="similarity">
    <text evidence="1">Belongs to the actinobacterial glucosamine kinase family.</text>
</comment>
<comment type="catalytic activity">
    <reaction evidence="1">
        <text>D-glucosamine + ATP = D-glucosamine 6-phosphate + ADP + H(+)</text>
        <dbReference type="Rhea" id="RHEA:10948"/>
        <dbReference type="ChEBI" id="CHEBI:15378"/>
        <dbReference type="ChEBI" id="CHEBI:30616"/>
        <dbReference type="ChEBI" id="CHEBI:58723"/>
        <dbReference type="ChEBI" id="CHEBI:58725"/>
        <dbReference type="ChEBI" id="CHEBI:456216"/>
        <dbReference type="EC" id="2.7.1.8"/>
    </reaction>
</comment>
<comment type="caution">
    <text evidence="1">Lacks conserved residue(s) required for the propagation of feature annotation.</text>
</comment>
<dbReference type="SMR" id="A0A0J6VYP0"/>
<proteinExistence type="inferred from homology"/>
<keyword evidence="3" id="KW-1185">Reference proteome</keyword>
<dbReference type="Proteomes" id="UP000036513">
    <property type="component" value="Unassembled WGS sequence"/>
</dbReference>
<dbReference type="STRING" id="37916.MCHLDSM_03462"/>